<dbReference type="NCBIfam" id="NF041518">
    <property type="entry name" value="choice_anch_Q"/>
    <property type="match status" value="1"/>
</dbReference>
<dbReference type="Proteomes" id="UP001595906">
    <property type="component" value="Unassembled WGS sequence"/>
</dbReference>
<evidence type="ECO:0000313" key="2">
    <source>
        <dbReference type="EMBL" id="MFC4231176.1"/>
    </source>
</evidence>
<keyword evidence="3" id="KW-1185">Reference proteome</keyword>
<name>A0ABV8PWW7_9BACT</name>
<protein>
    <submittedName>
        <fullName evidence="2">Choice-of-anchor Q domain-containing protein</fullName>
    </submittedName>
</protein>
<evidence type="ECO:0000256" key="1">
    <source>
        <dbReference type="SAM" id="SignalP"/>
    </source>
</evidence>
<feature type="signal peptide" evidence="1">
    <location>
        <begin position="1"/>
        <end position="21"/>
    </location>
</feature>
<proteinExistence type="predicted"/>
<dbReference type="PROSITE" id="PS51257">
    <property type="entry name" value="PROKAR_LIPOPROTEIN"/>
    <property type="match status" value="1"/>
</dbReference>
<accession>A0ABV8PWW7</accession>
<keyword evidence="1" id="KW-0732">Signal</keyword>
<gene>
    <name evidence="2" type="ORF">ACFOW1_04700</name>
</gene>
<dbReference type="EMBL" id="JBHSDC010000003">
    <property type="protein sequence ID" value="MFC4231176.1"/>
    <property type="molecule type" value="Genomic_DNA"/>
</dbReference>
<reference evidence="3" key="1">
    <citation type="journal article" date="2019" name="Int. J. Syst. Evol. Microbiol.">
        <title>The Global Catalogue of Microorganisms (GCM) 10K type strain sequencing project: providing services to taxonomists for standard genome sequencing and annotation.</title>
        <authorList>
            <consortium name="The Broad Institute Genomics Platform"/>
            <consortium name="The Broad Institute Genome Sequencing Center for Infectious Disease"/>
            <person name="Wu L."/>
            <person name="Ma J."/>
        </authorList>
    </citation>
    <scope>NUCLEOTIDE SEQUENCE [LARGE SCALE GENOMIC DNA]</scope>
    <source>
        <strain evidence="3">CECT 8010</strain>
    </source>
</reference>
<sequence length="463" mass="50610">MRCYTLAIASLLILIVSSCKKESIITSADALLHLSEDTLHFDTVFTSTGSTTQFFRIYNPNNQKLILSSVQLMGGSNSFFKMNIDGYSGTNLPNIEIAANDSIYGFVTVSINPNSANLPFVVRDSIQINYNGNSRFLQLEAYGQNARFLRNATVTKDTTWTNTLPIVLLGVFTVNDGKTLTINKGTKVYLHADAPMLVNGTLKAIGEKYDSTRISFQSDRIDSPYNNYPGAWPGIYFTQNSNNNIMQYCIIKNAYQGTIAQSPAASTKLTLNECILDNIYDIAIGGNNSSIAARNCLINNCGYNLYITSGGNYSFNHCTFVTIGNTYIDHKNSAVTLSNTNSSNQINPLAVTIQNSIIYGEGGLVDDEITMAKNTSSAFNVLLTNILYKTKTDISANATITNSIKNALPLFDSIDVGNRYFNFRLKATSPCIDKGIATGVITDLDGNPRIVGNLPDLGCYEKQ</sequence>
<organism evidence="2 3">
    <name type="scientific">Parasediminibacterium paludis</name>
    <dbReference type="NCBI Taxonomy" id="908966"/>
    <lineage>
        <taxon>Bacteria</taxon>
        <taxon>Pseudomonadati</taxon>
        <taxon>Bacteroidota</taxon>
        <taxon>Chitinophagia</taxon>
        <taxon>Chitinophagales</taxon>
        <taxon>Chitinophagaceae</taxon>
        <taxon>Parasediminibacterium</taxon>
    </lineage>
</organism>
<evidence type="ECO:0000313" key="3">
    <source>
        <dbReference type="Proteomes" id="UP001595906"/>
    </source>
</evidence>
<dbReference type="InterPro" id="IPR011050">
    <property type="entry name" value="Pectin_lyase_fold/virulence"/>
</dbReference>
<dbReference type="RefSeq" id="WP_379012563.1">
    <property type="nucleotide sequence ID" value="NZ_JBHSDC010000003.1"/>
</dbReference>
<feature type="chain" id="PRO_5045102097" evidence="1">
    <location>
        <begin position="22"/>
        <end position="463"/>
    </location>
</feature>
<comment type="caution">
    <text evidence="2">The sequence shown here is derived from an EMBL/GenBank/DDBJ whole genome shotgun (WGS) entry which is preliminary data.</text>
</comment>
<dbReference type="SUPFAM" id="SSF51126">
    <property type="entry name" value="Pectin lyase-like"/>
    <property type="match status" value="1"/>
</dbReference>
<dbReference type="InterPro" id="IPR059226">
    <property type="entry name" value="Choice_anch_Q_dom"/>
</dbReference>